<dbReference type="EMBL" id="JBHUFB010000012">
    <property type="protein sequence ID" value="MFD1813648.1"/>
    <property type="molecule type" value="Genomic_DNA"/>
</dbReference>
<evidence type="ECO:0000313" key="3">
    <source>
        <dbReference type="EMBL" id="MFD1813648.1"/>
    </source>
</evidence>
<keyword evidence="1" id="KW-0812">Transmembrane</keyword>
<keyword evidence="1" id="KW-1133">Transmembrane helix</keyword>
<dbReference type="PANTHER" id="PTHR32251">
    <property type="entry name" value="3-OXO-5-ALPHA-STEROID 4-DEHYDROGENASE"/>
    <property type="match status" value="1"/>
</dbReference>
<dbReference type="PANTHER" id="PTHR32251:SF17">
    <property type="entry name" value="STEROID 5-ALPHA REDUCTASE C-TERMINAL DOMAIN-CONTAINING PROTEIN"/>
    <property type="match status" value="1"/>
</dbReference>
<protein>
    <submittedName>
        <fullName evidence="3">DUF1295 domain-containing protein</fullName>
    </submittedName>
</protein>
<evidence type="ECO:0000256" key="2">
    <source>
        <dbReference type="SAM" id="SignalP"/>
    </source>
</evidence>
<feature type="signal peptide" evidence="2">
    <location>
        <begin position="1"/>
        <end position="19"/>
    </location>
</feature>
<keyword evidence="4" id="KW-1185">Reference proteome</keyword>
<dbReference type="InterPro" id="IPR010721">
    <property type="entry name" value="UstE-like"/>
</dbReference>
<evidence type="ECO:0000256" key="1">
    <source>
        <dbReference type="SAM" id="Phobius"/>
    </source>
</evidence>
<dbReference type="Gene3D" id="1.20.120.1630">
    <property type="match status" value="1"/>
</dbReference>
<evidence type="ECO:0000313" key="4">
    <source>
        <dbReference type="Proteomes" id="UP001597286"/>
    </source>
</evidence>
<feature type="chain" id="PRO_5046754704" evidence="2">
    <location>
        <begin position="20"/>
        <end position="264"/>
    </location>
</feature>
<dbReference type="Pfam" id="PF06966">
    <property type="entry name" value="DUF1295"/>
    <property type="match status" value="1"/>
</dbReference>
<reference evidence="4" key="1">
    <citation type="journal article" date="2019" name="Int. J. Syst. Evol. Microbiol.">
        <title>The Global Catalogue of Microorganisms (GCM) 10K type strain sequencing project: providing services to taxonomists for standard genome sequencing and annotation.</title>
        <authorList>
            <consortium name="The Broad Institute Genomics Platform"/>
            <consortium name="The Broad Institute Genome Sequencing Center for Infectious Disease"/>
            <person name="Wu L."/>
            <person name="Ma J."/>
        </authorList>
    </citation>
    <scope>NUCLEOTIDE SEQUENCE [LARGE SCALE GENOMIC DNA]</scope>
    <source>
        <strain evidence="4">DT72</strain>
    </source>
</reference>
<keyword evidence="1" id="KW-0472">Membrane</keyword>
<dbReference type="PROSITE" id="PS50244">
    <property type="entry name" value="S5A_REDUCTASE"/>
    <property type="match status" value="1"/>
</dbReference>
<sequence length="264" mass="28538">MSAAATFLAVSAASLAALAVVQAGAFAVGRRIGRVNVVDVAWGIGFVLVALVAAVLGDGDAGRRWLLFALVAVWGVRLSAHMHRKSAGKGEDPRYEDLLERAGGASTATIVLRVFATQGAAQWFVSLPLQVSAVLGPARGVGAVAVWVGVVLWAAGVTFEAVGDRQMLRFTRDSANRGRIMDRGLWAWTRHPNYFGDACVWWGVWLICASVWPGVLTAASPVLMTYFLVWATGARLLEKSMATRPGYRDYQRRVAFFVPRPPRR</sequence>
<comment type="caution">
    <text evidence="3">The sequence shown here is derived from an EMBL/GenBank/DDBJ whole genome shotgun (WGS) entry which is preliminary data.</text>
</comment>
<feature type="transmembrane region" description="Helical" evidence="1">
    <location>
        <begin position="65"/>
        <end position="83"/>
    </location>
</feature>
<dbReference type="RefSeq" id="WP_378486148.1">
    <property type="nucleotide sequence ID" value="NZ_JBHUFB010000012.1"/>
</dbReference>
<keyword evidence="2" id="KW-0732">Signal</keyword>
<feature type="transmembrane region" description="Helical" evidence="1">
    <location>
        <begin position="39"/>
        <end position="58"/>
    </location>
</feature>
<proteinExistence type="predicted"/>
<accession>A0ABW4P6B6</accession>
<dbReference type="Proteomes" id="UP001597286">
    <property type="component" value="Unassembled WGS sequence"/>
</dbReference>
<feature type="transmembrane region" description="Helical" evidence="1">
    <location>
        <begin position="141"/>
        <end position="162"/>
    </location>
</feature>
<feature type="transmembrane region" description="Helical" evidence="1">
    <location>
        <begin position="194"/>
        <end position="212"/>
    </location>
</feature>
<gene>
    <name evidence="3" type="ORF">ACFSJG_15620</name>
</gene>
<name>A0ABW4P6B6_9NOCA</name>
<organism evidence="3 4">
    <name type="scientific">Rhodococcus gannanensis</name>
    <dbReference type="NCBI Taxonomy" id="1960308"/>
    <lineage>
        <taxon>Bacteria</taxon>
        <taxon>Bacillati</taxon>
        <taxon>Actinomycetota</taxon>
        <taxon>Actinomycetes</taxon>
        <taxon>Mycobacteriales</taxon>
        <taxon>Nocardiaceae</taxon>
        <taxon>Rhodococcus</taxon>
    </lineage>
</organism>